<name>A0A455SDD6_9CHLR</name>
<evidence type="ECO:0000313" key="2">
    <source>
        <dbReference type="EMBL" id="BBH86457.1"/>
    </source>
</evidence>
<keyword evidence="1" id="KW-0812">Transmembrane</keyword>
<evidence type="ECO:0000256" key="1">
    <source>
        <dbReference type="SAM" id="Phobius"/>
    </source>
</evidence>
<feature type="transmembrane region" description="Helical" evidence="1">
    <location>
        <begin position="116"/>
        <end position="138"/>
    </location>
</feature>
<feature type="transmembrane region" description="Helical" evidence="1">
    <location>
        <begin position="49"/>
        <end position="74"/>
    </location>
</feature>
<reference evidence="2" key="1">
    <citation type="submission" date="2018-12" db="EMBL/GenBank/DDBJ databases">
        <title>Novel natural products biosynthetic potential of the class Ktedonobacteria.</title>
        <authorList>
            <person name="Zheng Y."/>
            <person name="Saitou A."/>
            <person name="Wang C.M."/>
            <person name="Toyoda A."/>
            <person name="Minakuchi Y."/>
            <person name="Sekiguchi Y."/>
            <person name="Ueda K."/>
            <person name="Takano H."/>
            <person name="Sakai Y."/>
            <person name="Yokota A."/>
            <person name="Yabe S."/>
        </authorList>
    </citation>
    <scope>NUCLEOTIDE SEQUENCE</scope>
    <source>
        <strain evidence="2">COM3</strain>
    </source>
</reference>
<feature type="transmembrane region" description="Helical" evidence="1">
    <location>
        <begin position="15"/>
        <end position="37"/>
    </location>
</feature>
<organism evidence="2">
    <name type="scientific">Thermosporothrix sp. COM3</name>
    <dbReference type="NCBI Taxonomy" id="2490863"/>
    <lineage>
        <taxon>Bacteria</taxon>
        <taxon>Bacillati</taxon>
        <taxon>Chloroflexota</taxon>
        <taxon>Ktedonobacteria</taxon>
        <taxon>Ktedonobacterales</taxon>
        <taxon>Thermosporotrichaceae</taxon>
        <taxon>Thermosporothrix</taxon>
    </lineage>
</organism>
<dbReference type="EMBL" id="AP019376">
    <property type="protein sequence ID" value="BBH86457.1"/>
    <property type="molecule type" value="Genomic_DNA"/>
</dbReference>
<dbReference type="Pfam" id="PF19545">
    <property type="entry name" value="DUF6069"/>
    <property type="match status" value="1"/>
</dbReference>
<gene>
    <name evidence="2" type="ORF">KTC_12080</name>
</gene>
<keyword evidence="1" id="KW-1133">Transmembrane helix</keyword>
<sequence>MDSVRSRDVVALRKLLWVGPLVIVCAIIANLIIRTIATAFLGVPETFQYFQGTTIIGSTITYLLLALLAFVLVCRFARRPFHFYRILALIALLISLLTPVLALSGLMPIPGMSMRIFWVMIAMHVVSAAITVSLLTTLTHGSSKQRTN</sequence>
<dbReference type="AlphaFoldDB" id="A0A455SDD6"/>
<proteinExistence type="predicted"/>
<accession>A0A455SDD6</accession>
<keyword evidence="1" id="KW-0472">Membrane</keyword>
<feature type="transmembrane region" description="Helical" evidence="1">
    <location>
        <begin position="86"/>
        <end position="110"/>
    </location>
</feature>
<protein>
    <submittedName>
        <fullName evidence="2">Uncharacterized protein</fullName>
    </submittedName>
</protein>
<dbReference type="InterPro" id="IPR045713">
    <property type="entry name" value="DUF6069"/>
</dbReference>